<dbReference type="GO" id="GO:0045454">
    <property type="term" value="P:cell redox homeostasis"/>
    <property type="evidence" value="ECO:0007669"/>
    <property type="project" value="TreeGrafter"/>
</dbReference>
<organism evidence="13 14">
    <name type="scientific">Nocardia cyriacigeorgica (strain GUH-2)</name>
    <dbReference type="NCBI Taxonomy" id="1127134"/>
    <lineage>
        <taxon>Bacteria</taxon>
        <taxon>Bacillati</taxon>
        <taxon>Actinomycetota</taxon>
        <taxon>Actinomycetes</taxon>
        <taxon>Mycobacteriales</taxon>
        <taxon>Nocardiaceae</taxon>
        <taxon>Nocardia</taxon>
    </lineage>
</organism>
<name>H6R9S8_NOCCG</name>
<keyword evidence="10 11" id="KW-0804">Transcription</keyword>
<evidence type="ECO:0000313" key="13">
    <source>
        <dbReference type="EMBL" id="CCF61136.1"/>
    </source>
</evidence>
<dbReference type="HAMAP" id="MF_01479">
    <property type="entry name" value="WhiB"/>
    <property type="match status" value="1"/>
</dbReference>
<evidence type="ECO:0000256" key="10">
    <source>
        <dbReference type="ARBA" id="ARBA00023163"/>
    </source>
</evidence>
<dbReference type="AlphaFoldDB" id="H6R9S8"/>
<dbReference type="eggNOG" id="ENOG5032TCV">
    <property type="taxonomic scope" value="Bacteria"/>
</dbReference>
<dbReference type="GO" id="GO:0046872">
    <property type="term" value="F:metal ion binding"/>
    <property type="evidence" value="ECO:0007669"/>
    <property type="project" value="UniProtKB-KW"/>
</dbReference>
<evidence type="ECO:0000259" key="12">
    <source>
        <dbReference type="PROSITE" id="PS51674"/>
    </source>
</evidence>
<dbReference type="GO" id="GO:0045892">
    <property type="term" value="P:negative regulation of DNA-templated transcription"/>
    <property type="evidence" value="ECO:0007669"/>
    <property type="project" value="TreeGrafter"/>
</dbReference>
<keyword evidence="6 11" id="KW-0411">Iron-sulfur</keyword>
<evidence type="ECO:0000256" key="4">
    <source>
        <dbReference type="ARBA" id="ARBA00022723"/>
    </source>
</evidence>
<evidence type="ECO:0000256" key="6">
    <source>
        <dbReference type="ARBA" id="ARBA00023014"/>
    </source>
</evidence>
<dbReference type="PANTHER" id="PTHR38839:SF7">
    <property type="entry name" value="TRANSCRIPTIONAL REGULATOR WHIB4"/>
    <property type="match status" value="1"/>
</dbReference>
<feature type="binding site" evidence="11">
    <location>
        <position position="100"/>
    </location>
    <ligand>
        <name>[4Fe-4S] cluster</name>
        <dbReference type="ChEBI" id="CHEBI:49883"/>
    </ligand>
</feature>
<reference evidence="13 14" key="1">
    <citation type="journal article" date="2012" name="J. Bacteriol.">
        <title>Genome sequence of the human- and animal-pathogenic strain Nocardia cyriacigeorgica GUH-2.</title>
        <authorList>
            <person name="Zoropogui A."/>
            <person name="Pujic P."/>
            <person name="Normand P."/>
            <person name="Barbe V."/>
            <person name="Beaman B."/>
            <person name="Beaman L."/>
            <person name="Boiron P."/>
            <person name="Colinon C."/>
            <person name="Deredjian A."/>
            <person name="Graindorge A."/>
            <person name="Mangenot S."/>
            <person name="Nazaret S."/>
            <person name="Neto M."/>
            <person name="Petit S."/>
            <person name="Roche D."/>
            <person name="Vallenet D."/>
            <person name="Rodriguez-Nava V."/>
            <person name="Richard Y."/>
            <person name="Cournoyer B."/>
            <person name="Blaha D."/>
        </authorList>
    </citation>
    <scope>NUCLEOTIDE SEQUENCE [LARGE SCALE GENOMIC DNA]</scope>
    <source>
        <strain evidence="13 14">GUH-2</strain>
    </source>
</reference>
<evidence type="ECO:0000256" key="1">
    <source>
        <dbReference type="ARBA" id="ARBA00004496"/>
    </source>
</evidence>
<dbReference type="GO" id="GO:0035731">
    <property type="term" value="F:dinitrosyl-iron complex binding"/>
    <property type="evidence" value="ECO:0007669"/>
    <property type="project" value="UniProtKB-UniRule"/>
</dbReference>
<dbReference type="Pfam" id="PF02467">
    <property type="entry name" value="Whib"/>
    <property type="match status" value="1"/>
</dbReference>
<feature type="binding site" evidence="11">
    <location>
        <position position="91"/>
    </location>
    <ligand>
        <name>[4Fe-4S] cluster</name>
        <dbReference type="ChEBI" id="CHEBI:49883"/>
    </ligand>
</feature>
<dbReference type="InterPro" id="IPR003482">
    <property type="entry name" value="Whib"/>
</dbReference>
<comment type="cofactor">
    <cofactor evidence="11">
        <name>[4Fe-4S] cluster</name>
        <dbReference type="ChEBI" id="CHEBI:49883"/>
    </cofactor>
    <text evidence="11">Binds 1 [4Fe-4S] cluster per subunit. Following nitrosylation of the [4Fe-4S] cluster binds 1 [4Fe-8(NO)] cluster per subunit.</text>
</comment>
<proteinExistence type="inferred from homology"/>
<comment type="subcellular location">
    <subcellularLocation>
        <location evidence="1 11">Cytoplasm</location>
    </subcellularLocation>
</comment>
<dbReference type="GO" id="GO:0047134">
    <property type="term" value="F:protein-disulfide reductase [NAD(P)H] activity"/>
    <property type="evidence" value="ECO:0007669"/>
    <property type="project" value="TreeGrafter"/>
</dbReference>
<keyword evidence="14" id="KW-1185">Reference proteome</keyword>
<evidence type="ECO:0000256" key="11">
    <source>
        <dbReference type="HAMAP-Rule" id="MF_01479"/>
    </source>
</evidence>
<keyword evidence="7 11" id="KW-0805">Transcription regulation</keyword>
<comment type="function">
    <text evidence="11">Acts as a transcriptional regulator. Probably redox-responsive. The apo- but not holo-form probably binds DNA.</text>
</comment>
<dbReference type="PROSITE" id="PS51674">
    <property type="entry name" value="4FE4S_WBL"/>
    <property type="match status" value="1"/>
</dbReference>
<keyword evidence="11" id="KW-0963">Cytoplasm</keyword>
<evidence type="ECO:0000256" key="8">
    <source>
        <dbReference type="ARBA" id="ARBA00023125"/>
    </source>
</evidence>
<evidence type="ECO:0000256" key="9">
    <source>
        <dbReference type="ARBA" id="ARBA00023157"/>
    </source>
</evidence>
<dbReference type="GO" id="GO:0051539">
    <property type="term" value="F:4 iron, 4 sulfur cluster binding"/>
    <property type="evidence" value="ECO:0007669"/>
    <property type="project" value="UniProtKB-UniRule"/>
</dbReference>
<evidence type="ECO:0000256" key="5">
    <source>
        <dbReference type="ARBA" id="ARBA00023004"/>
    </source>
</evidence>
<feature type="binding site" evidence="11">
    <location>
        <position position="94"/>
    </location>
    <ligand>
        <name>[4Fe-4S] cluster</name>
        <dbReference type="ChEBI" id="CHEBI:49883"/>
    </ligand>
</feature>
<sequence length="149" mass="16588">MIELTLKVECGALRSGVWVAAGLTRDSGAPLTRCSDCKGAHQMHMTTPIARLDVEQAEARIAWVSQARCKEVDPDQLFVRGAAQRKAATICRHCPVLMQCGADALDNRVEFGVWGGMTERQRRALLKQHPEVTSWADFFQAQRQHQVAM</sequence>
<keyword evidence="4 11" id="KW-0479">Metal-binding</keyword>
<evidence type="ECO:0000256" key="3">
    <source>
        <dbReference type="ARBA" id="ARBA00022485"/>
    </source>
</evidence>
<gene>
    <name evidence="11" type="primary">whiB</name>
    <name evidence="13" type="ordered locus">NOCYR_0316</name>
</gene>
<dbReference type="EMBL" id="FO082843">
    <property type="protein sequence ID" value="CCF61136.1"/>
    <property type="molecule type" value="Genomic_DNA"/>
</dbReference>
<keyword evidence="9 11" id="KW-1015">Disulfide bond</keyword>
<evidence type="ECO:0000313" key="14">
    <source>
        <dbReference type="Proteomes" id="UP000008190"/>
    </source>
</evidence>
<feature type="domain" description="4Fe-4S Wbl-type" evidence="12">
    <location>
        <begin position="68"/>
        <end position="124"/>
    </location>
</feature>
<comment type="PTM">
    <text evidence="11">Upon Fe-S cluster removal intramolecular disulfide bonds are formed.</text>
</comment>
<dbReference type="HOGENOM" id="CLU_106245_2_3_11"/>
<dbReference type="STRING" id="1127134.NOCYR_0316"/>
<comment type="PTM">
    <text evidence="11">The Fe-S cluster can be nitrosylated by nitric oxide (NO).</text>
</comment>
<comment type="similarity">
    <text evidence="2 11">Belongs to the WhiB family.</text>
</comment>
<dbReference type="PANTHER" id="PTHR38839">
    <property type="entry name" value="TRANSCRIPTIONAL REGULATOR WHID-RELATED"/>
    <property type="match status" value="1"/>
</dbReference>
<dbReference type="KEGG" id="ncy:NOCYR_0316"/>
<keyword evidence="5 11" id="KW-0408">Iron</keyword>
<dbReference type="GO" id="GO:0005737">
    <property type="term" value="C:cytoplasm"/>
    <property type="evidence" value="ECO:0007669"/>
    <property type="project" value="UniProtKB-SubCell"/>
</dbReference>
<dbReference type="GO" id="GO:0003677">
    <property type="term" value="F:DNA binding"/>
    <property type="evidence" value="ECO:0007669"/>
    <property type="project" value="UniProtKB-UniRule"/>
</dbReference>
<evidence type="ECO:0000256" key="7">
    <source>
        <dbReference type="ARBA" id="ARBA00023015"/>
    </source>
</evidence>
<evidence type="ECO:0000256" key="2">
    <source>
        <dbReference type="ARBA" id="ARBA00006597"/>
    </source>
</evidence>
<protein>
    <recommendedName>
        <fullName evidence="11">Transcriptional regulator WhiB</fullName>
    </recommendedName>
</protein>
<keyword evidence="3 11" id="KW-0004">4Fe-4S</keyword>
<accession>H6R9S8</accession>
<dbReference type="Proteomes" id="UP000008190">
    <property type="component" value="Chromosome"/>
</dbReference>
<dbReference type="InterPro" id="IPR034768">
    <property type="entry name" value="4FE4S_WBL"/>
</dbReference>
<keyword evidence="8 11" id="KW-0238">DNA-binding</keyword>
<feature type="binding site" evidence="11">
    <location>
        <position position="69"/>
    </location>
    <ligand>
        <name>[4Fe-4S] cluster</name>
        <dbReference type="ChEBI" id="CHEBI:49883"/>
    </ligand>
</feature>